<protein>
    <recommendedName>
        <fullName evidence="4">Peptidase C39 domain-containing protein</fullName>
    </recommendedName>
</protein>
<dbReference type="AlphaFoldDB" id="A0A0G3BX52"/>
<keyword evidence="3" id="KW-1185">Reference proteome</keyword>
<evidence type="ECO:0000256" key="1">
    <source>
        <dbReference type="SAM" id="MobiDB-lite"/>
    </source>
</evidence>
<organism evidence="2 3">
    <name type="scientific">Caldimonas brevitalea</name>
    <dbReference type="NCBI Taxonomy" id="413882"/>
    <lineage>
        <taxon>Bacteria</taxon>
        <taxon>Pseudomonadati</taxon>
        <taxon>Pseudomonadota</taxon>
        <taxon>Betaproteobacteria</taxon>
        <taxon>Burkholderiales</taxon>
        <taxon>Sphaerotilaceae</taxon>
        <taxon>Caldimonas</taxon>
    </lineage>
</organism>
<reference evidence="2 3" key="1">
    <citation type="submission" date="2015-05" db="EMBL/GenBank/DDBJ databases">
        <authorList>
            <person name="Tang B."/>
            <person name="Yu Y."/>
        </authorList>
    </citation>
    <scope>NUCLEOTIDE SEQUENCE [LARGE SCALE GENOMIC DNA]</scope>
    <source>
        <strain evidence="2 3">DSM 7029</strain>
    </source>
</reference>
<evidence type="ECO:0000313" key="2">
    <source>
        <dbReference type="EMBL" id="AKJ31946.1"/>
    </source>
</evidence>
<name>A0A0G3BX52_9BURK</name>
<evidence type="ECO:0000313" key="3">
    <source>
        <dbReference type="Proteomes" id="UP000035352"/>
    </source>
</evidence>
<dbReference type="Proteomes" id="UP000035352">
    <property type="component" value="Chromosome"/>
</dbReference>
<proteinExistence type="predicted"/>
<dbReference type="KEGG" id="pbh:AAW51_5255"/>
<feature type="region of interest" description="Disordered" evidence="1">
    <location>
        <begin position="1"/>
        <end position="43"/>
    </location>
</feature>
<evidence type="ECO:0008006" key="4">
    <source>
        <dbReference type="Google" id="ProtNLM"/>
    </source>
</evidence>
<dbReference type="EMBL" id="CP011371">
    <property type="protein sequence ID" value="AKJ31946.1"/>
    <property type="molecule type" value="Genomic_DNA"/>
</dbReference>
<gene>
    <name evidence="2" type="ORF">AAW51_5255</name>
</gene>
<sequence>MPGSDPSFGTRGHHYTSGHGASNTNHSQQPAPPQTTPFHAGTHNDCGLHTIAAMTGWSEQQVVQSLGLTQQQIQHISAHGMQPQEFTDALTRLNGNNGTVHHRQGSPRSLAASLPQLPDGAQFALGIERNAGIGHLVTGQRLGNQLVMTDRQSGQRQALSTDQDLQNYLAQSGASRVHTWYNQ</sequence>
<accession>A0A0G3BX52</accession>
<feature type="compositionally biased region" description="Polar residues" evidence="1">
    <location>
        <begin position="19"/>
        <end position="29"/>
    </location>
</feature>